<organism evidence="5 6">
    <name type="scientific">Vagococcus fessus</name>
    <dbReference type="NCBI Taxonomy" id="120370"/>
    <lineage>
        <taxon>Bacteria</taxon>
        <taxon>Bacillati</taxon>
        <taxon>Bacillota</taxon>
        <taxon>Bacilli</taxon>
        <taxon>Lactobacillales</taxon>
        <taxon>Enterococcaceae</taxon>
        <taxon>Vagococcus</taxon>
    </lineage>
</organism>
<evidence type="ECO:0000313" key="6">
    <source>
        <dbReference type="Proteomes" id="UP000287101"/>
    </source>
</evidence>
<keyword evidence="2" id="KW-0645">Protease</keyword>
<dbReference type="NCBIfam" id="TIGR01543">
    <property type="entry name" value="proheadase_HK97"/>
    <property type="match status" value="1"/>
</dbReference>
<name>A0A430A576_9ENTE</name>
<keyword evidence="1" id="KW-1188">Viral release from host cell</keyword>
<keyword evidence="6" id="KW-1185">Reference proteome</keyword>
<comment type="caution">
    <text evidence="5">The sequence shown here is derived from an EMBL/GenBank/DDBJ whole genome shotgun (WGS) entry which is preliminary data.</text>
</comment>
<dbReference type="InterPro" id="IPR054613">
    <property type="entry name" value="Peptidase_S78_dom"/>
</dbReference>
<evidence type="ECO:0000313" key="5">
    <source>
        <dbReference type="EMBL" id="RSU01960.1"/>
    </source>
</evidence>
<dbReference type="OrthoDB" id="64791at2"/>
<gene>
    <name evidence="5" type="ORF">CBF31_09340</name>
</gene>
<dbReference type="Pfam" id="PF04586">
    <property type="entry name" value="Peptidase_S78"/>
    <property type="match status" value="1"/>
</dbReference>
<dbReference type="GO" id="GO:0008233">
    <property type="term" value="F:peptidase activity"/>
    <property type="evidence" value="ECO:0007669"/>
    <property type="project" value="UniProtKB-KW"/>
</dbReference>
<accession>A0A430A576</accession>
<proteinExistence type="predicted"/>
<dbReference type="GO" id="GO:0006508">
    <property type="term" value="P:proteolysis"/>
    <property type="evidence" value="ECO:0007669"/>
    <property type="project" value="UniProtKB-KW"/>
</dbReference>
<dbReference type="Proteomes" id="UP000287101">
    <property type="component" value="Unassembled WGS sequence"/>
</dbReference>
<evidence type="ECO:0000256" key="1">
    <source>
        <dbReference type="ARBA" id="ARBA00022612"/>
    </source>
</evidence>
<protein>
    <recommendedName>
        <fullName evidence="4">Prohead serine protease domain-containing protein</fullName>
    </recommendedName>
</protein>
<evidence type="ECO:0000256" key="3">
    <source>
        <dbReference type="ARBA" id="ARBA00022801"/>
    </source>
</evidence>
<dbReference type="EMBL" id="NGJY01000004">
    <property type="protein sequence ID" value="RSU01960.1"/>
    <property type="molecule type" value="Genomic_DNA"/>
</dbReference>
<sequence>MIMTEIEVRASTQNLQAIDDDKKVIEGYAVVFGSESQLLFEDDGTPFVETISRNAFENVDMTKVFALYNHDYSKILARSDAGNLELKVDDIGLWFRANLPDTTLAKDVYEDVRVGNVPACSFGFTVADDTWGNSNDGILKRTIKKIASLREITLTPYPAYESTTAVATRSYQDLENKSKREKELAELEKELMNMKLDSMRT</sequence>
<dbReference type="AlphaFoldDB" id="A0A430A576"/>
<dbReference type="InterPro" id="IPR006433">
    <property type="entry name" value="Prohead_protease"/>
</dbReference>
<reference evidence="5 6" key="1">
    <citation type="submission" date="2017-05" db="EMBL/GenBank/DDBJ databases">
        <title>Vagococcus spp. assemblies.</title>
        <authorList>
            <person name="Gulvik C.A."/>
        </authorList>
    </citation>
    <scope>NUCLEOTIDE SEQUENCE [LARGE SCALE GENOMIC DNA]</scope>
    <source>
        <strain evidence="5 6">CCUG 41755</strain>
    </source>
</reference>
<evidence type="ECO:0000256" key="2">
    <source>
        <dbReference type="ARBA" id="ARBA00022670"/>
    </source>
</evidence>
<feature type="domain" description="Prohead serine protease" evidence="4">
    <location>
        <begin position="16"/>
        <end position="174"/>
    </location>
</feature>
<evidence type="ECO:0000259" key="4">
    <source>
        <dbReference type="Pfam" id="PF04586"/>
    </source>
</evidence>
<keyword evidence="3" id="KW-0378">Hydrolase</keyword>